<keyword evidence="3" id="KW-1185">Reference proteome</keyword>
<dbReference type="RefSeq" id="WP_072914498.1">
    <property type="nucleotide sequence ID" value="NZ_FRAR01000017.1"/>
</dbReference>
<dbReference type="PANTHER" id="PTHR12935:SF0">
    <property type="entry name" value="GAMMA-GLUTAMYLCYCLOTRANSFERASE"/>
    <property type="match status" value="1"/>
</dbReference>
<protein>
    <submittedName>
        <fullName evidence="2">AIG2-like family protein</fullName>
    </submittedName>
</protein>
<dbReference type="EMBL" id="FRAR01000017">
    <property type="protein sequence ID" value="SHK57218.1"/>
    <property type="molecule type" value="Genomic_DNA"/>
</dbReference>
<dbReference type="InterPro" id="IPR013024">
    <property type="entry name" value="GGCT-like"/>
</dbReference>
<keyword evidence="1" id="KW-0456">Lyase</keyword>
<sequence length="235" mass="26396">MTDIDLTMAVLSIIRDADNAPSLQMIANRGNFLTEELIQVINSLTSQQLIFSLDEEADRPITSCRFLTVKESQQKVDILVSDYLSELAGEGRLYFAYGTNLNPDHMYQNRCPGSHFLCRGVLEGYRLVFNQSATPGGMAGFERSPGNMVWGVLYCLPPGGHQILDANQKQISQCRKIRVVVKSCFGNLCCDSYRTPADDSFLPNRQYLEKMYSGAQFFGLPQQYLRWLAALPISN</sequence>
<name>A0A1M6TKC1_9FIRM</name>
<dbReference type="Pfam" id="PF13772">
    <property type="entry name" value="AIG2_2"/>
    <property type="match status" value="1"/>
</dbReference>
<dbReference type="AlphaFoldDB" id="A0A1M6TKC1"/>
<dbReference type="InterPro" id="IPR017939">
    <property type="entry name" value="G-Glutamylcylcotransferase"/>
</dbReference>
<evidence type="ECO:0000313" key="3">
    <source>
        <dbReference type="Proteomes" id="UP000183997"/>
    </source>
</evidence>
<gene>
    <name evidence="2" type="ORF">SAMN02745123_02336</name>
</gene>
<dbReference type="STRING" id="1121421.SAMN02745123_02336"/>
<evidence type="ECO:0000313" key="2">
    <source>
        <dbReference type="EMBL" id="SHK57218.1"/>
    </source>
</evidence>
<dbReference type="InterPro" id="IPR036568">
    <property type="entry name" value="GGCT-like_sf"/>
</dbReference>
<reference evidence="3" key="1">
    <citation type="submission" date="2016-11" db="EMBL/GenBank/DDBJ databases">
        <authorList>
            <person name="Varghese N."/>
            <person name="Submissions S."/>
        </authorList>
    </citation>
    <scope>NUCLEOTIDE SEQUENCE [LARGE SCALE GENOMIC DNA]</scope>
    <source>
        <strain evidence="3">DSM 10349</strain>
    </source>
</reference>
<dbReference type="Proteomes" id="UP000183997">
    <property type="component" value="Unassembled WGS sequence"/>
</dbReference>
<proteinExistence type="predicted"/>
<dbReference type="SUPFAM" id="SSF110857">
    <property type="entry name" value="Gamma-glutamyl cyclotransferase-like"/>
    <property type="match status" value="1"/>
</dbReference>
<organism evidence="2 3">
    <name type="scientific">Desulforamulus aeronauticus DSM 10349</name>
    <dbReference type="NCBI Taxonomy" id="1121421"/>
    <lineage>
        <taxon>Bacteria</taxon>
        <taxon>Bacillati</taxon>
        <taxon>Bacillota</taxon>
        <taxon>Clostridia</taxon>
        <taxon>Eubacteriales</taxon>
        <taxon>Peptococcaceae</taxon>
        <taxon>Desulforamulus</taxon>
    </lineage>
</organism>
<evidence type="ECO:0000256" key="1">
    <source>
        <dbReference type="ARBA" id="ARBA00023239"/>
    </source>
</evidence>
<dbReference type="GO" id="GO:0003839">
    <property type="term" value="F:gamma-glutamylcyclotransferase activity"/>
    <property type="evidence" value="ECO:0007669"/>
    <property type="project" value="InterPro"/>
</dbReference>
<dbReference type="CDD" id="cd06661">
    <property type="entry name" value="GGCT_like"/>
    <property type="match status" value="1"/>
</dbReference>
<dbReference type="OrthoDB" id="158990at2"/>
<accession>A0A1M6TKC1</accession>
<dbReference type="Gene3D" id="3.10.490.10">
    <property type="entry name" value="Gamma-glutamyl cyclotransferase-like"/>
    <property type="match status" value="1"/>
</dbReference>
<dbReference type="PANTHER" id="PTHR12935">
    <property type="entry name" value="GAMMA-GLUTAMYLCYCLOTRANSFERASE"/>
    <property type="match status" value="1"/>
</dbReference>